<accession>A0A447T5P7</accession>
<evidence type="ECO:0000313" key="1">
    <source>
        <dbReference type="EMBL" id="VEB40175.1"/>
    </source>
</evidence>
<reference evidence="1 2" key="1">
    <citation type="submission" date="2018-12" db="EMBL/GenBank/DDBJ databases">
        <authorList>
            <consortium name="Pathogen Informatics"/>
        </authorList>
    </citation>
    <scope>NUCLEOTIDE SEQUENCE [LARGE SCALE GENOMIC DNA]</scope>
    <source>
        <strain evidence="1 2">NCTC9695</strain>
    </source>
</reference>
<gene>
    <name evidence="1" type="ORF">NCTC9695_00566</name>
</gene>
<dbReference type="AlphaFoldDB" id="A0A447T5P7"/>
<evidence type="ECO:0000313" key="2">
    <source>
        <dbReference type="Proteomes" id="UP000275777"/>
    </source>
</evidence>
<proteinExistence type="predicted"/>
<protein>
    <submittedName>
        <fullName evidence="1">Uncharacterized protein</fullName>
    </submittedName>
</protein>
<dbReference type="Proteomes" id="UP000275777">
    <property type="component" value="Chromosome"/>
</dbReference>
<sequence length="52" mass="5784">MAYLNSKPLGDGWMEMTHELASISEAMVRVKLTLSGNSAARPRVRNLRVIVL</sequence>
<name>A0A447T5P7_CHRVL</name>
<organism evidence="1 2">
    <name type="scientific">Chromobacterium violaceum</name>
    <dbReference type="NCBI Taxonomy" id="536"/>
    <lineage>
        <taxon>Bacteria</taxon>
        <taxon>Pseudomonadati</taxon>
        <taxon>Pseudomonadota</taxon>
        <taxon>Betaproteobacteria</taxon>
        <taxon>Neisseriales</taxon>
        <taxon>Chromobacteriaceae</taxon>
        <taxon>Chromobacterium</taxon>
    </lineage>
</organism>
<dbReference type="EMBL" id="LR134182">
    <property type="protein sequence ID" value="VEB40175.1"/>
    <property type="molecule type" value="Genomic_DNA"/>
</dbReference>